<name>A0A9P7UUA9_9AGAR</name>
<evidence type="ECO:0000313" key="2">
    <source>
        <dbReference type="Proteomes" id="UP001049176"/>
    </source>
</evidence>
<gene>
    <name evidence="1" type="ORF">E1B28_009419</name>
</gene>
<evidence type="ECO:0000313" key="1">
    <source>
        <dbReference type="EMBL" id="KAG7093136.1"/>
    </source>
</evidence>
<dbReference type="KEGG" id="more:E1B28_009419"/>
<dbReference type="RefSeq" id="XP_043009606.1">
    <property type="nucleotide sequence ID" value="XM_043154315.1"/>
</dbReference>
<dbReference type="Pfam" id="PF16850">
    <property type="entry name" value="Inhibitor_I66"/>
    <property type="match status" value="1"/>
</dbReference>
<comment type="caution">
    <text evidence="1">The sequence shown here is derived from an EMBL/GenBank/DDBJ whole genome shotgun (WGS) entry which is preliminary data.</text>
</comment>
<dbReference type="EMBL" id="CM032185">
    <property type="protein sequence ID" value="KAG7093136.1"/>
    <property type="molecule type" value="Genomic_DNA"/>
</dbReference>
<dbReference type="AlphaFoldDB" id="A0A9P7UUA9"/>
<keyword evidence="2" id="KW-1185">Reference proteome</keyword>
<dbReference type="Gene3D" id="2.80.10.50">
    <property type="match status" value="1"/>
</dbReference>
<accession>A0A9P7UUA9</accession>
<dbReference type="GeneID" id="66078495"/>
<protein>
    <submittedName>
        <fullName evidence="1">Uncharacterized protein</fullName>
    </submittedName>
</protein>
<dbReference type="GO" id="GO:0004867">
    <property type="term" value="F:serine-type endopeptidase inhibitor activity"/>
    <property type="evidence" value="ECO:0007669"/>
    <property type="project" value="InterPro"/>
</dbReference>
<dbReference type="Proteomes" id="UP001049176">
    <property type="component" value="Chromosome 5"/>
</dbReference>
<dbReference type="OrthoDB" id="2794653at2759"/>
<reference evidence="1" key="1">
    <citation type="journal article" date="2021" name="Genome Biol. Evol.">
        <title>The assembled and annotated genome of the fairy-ring fungus Marasmius oreades.</title>
        <authorList>
            <person name="Hiltunen M."/>
            <person name="Ament-Velasquez S.L."/>
            <person name="Johannesson H."/>
        </authorList>
    </citation>
    <scope>NUCLEOTIDE SEQUENCE</scope>
    <source>
        <strain evidence="1">03SP1</strain>
    </source>
</reference>
<dbReference type="InterPro" id="IPR031755">
    <property type="entry name" value="Inhibitor_I66"/>
</dbReference>
<sequence length="102" mass="11233">MHCGASSILKDQEAYPTHAAYPNFANTGQINELVWAILGNGPNAEGWVVEPAPGDLPNTYRISTNDKKSRWVILEGDKDAQIECRPLGTGHQDVFQFVHVVD</sequence>
<organism evidence="1 2">
    <name type="scientific">Marasmius oreades</name>
    <name type="common">fairy-ring Marasmius</name>
    <dbReference type="NCBI Taxonomy" id="181124"/>
    <lineage>
        <taxon>Eukaryota</taxon>
        <taxon>Fungi</taxon>
        <taxon>Dikarya</taxon>
        <taxon>Basidiomycota</taxon>
        <taxon>Agaricomycotina</taxon>
        <taxon>Agaricomycetes</taxon>
        <taxon>Agaricomycetidae</taxon>
        <taxon>Agaricales</taxon>
        <taxon>Marasmiineae</taxon>
        <taxon>Marasmiaceae</taxon>
        <taxon>Marasmius</taxon>
    </lineage>
</organism>
<proteinExistence type="predicted"/>